<dbReference type="Proteomes" id="UP000296049">
    <property type="component" value="Unassembled WGS sequence"/>
</dbReference>
<keyword evidence="7" id="KW-0964">Secreted</keyword>
<dbReference type="Pfam" id="PF09439">
    <property type="entry name" value="SRPRB"/>
    <property type="match status" value="1"/>
</dbReference>
<keyword evidence="9" id="KW-0479">Metal-binding</keyword>
<evidence type="ECO:0000256" key="11">
    <source>
        <dbReference type="ARBA" id="ARBA00022741"/>
    </source>
</evidence>
<dbReference type="PANTHER" id="PTHR11485:SF31">
    <property type="entry name" value="SEROTRANSFERRIN"/>
    <property type="match status" value="1"/>
</dbReference>
<dbReference type="CDD" id="cd04105">
    <property type="entry name" value="SR_beta"/>
    <property type="match status" value="1"/>
</dbReference>
<comment type="subcellular location">
    <subcellularLocation>
        <location evidence="1">Endoplasmic reticulum membrane</location>
        <topology evidence="1">Single-pass membrane protein</topology>
    </subcellularLocation>
    <subcellularLocation>
        <location evidence="2">Secreted</location>
    </subcellularLocation>
</comment>
<feature type="domain" description="Transferrin-like" evidence="19">
    <location>
        <begin position="327"/>
        <end position="653"/>
    </location>
</feature>
<keyword evidence="15" id="KW-0406">Ion transport</keyword>
<dbReference type="PROSITE" id="PS00207">
    <property type="entry name" value="TRANSFERRIN_LIKE_3"/>
    <property type="match status" value="1"/>
</dbReference>
<protein>
    <recommendedName>
        <fullName evidence="4">Signal recognition particle receptor subunit beta</fullName>
    </recommendedName>
</protein>
<keyword evidence="18" id="KW-0675">Receptor</keyword>
<dbReference type="InterPro" id="IPR001156">
    <property type="entry name" value="Transferrin-like_dom"/>
</dbReference>
<evidence type="ECO:0000256" key="2">
    <source>
        <dbReference type="ARBA" id="ARBA00004613"/>
    </source>
</evidence>
<keyword evidence="6" id="KW-0410">Iron transport</keyword>
<evidence type="ECO:0000313" key="21">
    <source>
        <dbReference type="Proteomes" id="UP000296049"/>
    </source>
</evidence>
<feature type="domain" description="Transferrin-like" evidence="19">
    <location>
        <begin position="13"/>
        <end position="315"/>
    </location>
</feature>
<comment type="similarity">
    <text evidence="3">Belongs to the SRP receptor beta subunit family.</text>
</comment>
<dbReference type="GO" id="GO:0005525">
    <property type="term" value="F:GTP binding"/>
    <property type="evidence" value="ECO:0007669"/>
    <property type="project" value="UniProtKB-KW"/>
</dbReference>
<feature type="non-terminal residue" evidence="20">
    <location>
        <position position="1"/>
    </location>
</feature>
<dbReference type="GO" id="GO:0005886">
    <property type="term" value="C:plasma membrane"/>
    <property type="evidence" value="ECO:0007669"/>
    <property type="project" value="TreeGrafter"/>
</dbReference>
<dbReference type="GO" id="GO:0055037">
    <property type="term" value="C:recycling endosome"/>
    <property type="evidence" value="ECO:0007669"/>
    <property type="project" value="TreeGrafter"/>
</dbReference>
<dbReference type="PROSITE" id="PS00206">
    <property type="entry name" value="TRANSFERRIN_LIKE_2"/>
    <property type="match status" value="1"/>
</dbReference>
<evidence type="ECO:0000256" key="8">
    <source>
        <dbReference type="ARBA" id="ARBA00022692"/>
    </source>
</evidence>
<evidence type="ECO:0000256" key="7">
    <source>
        <dbReference type="ARBA" id="ARBA00022525"/>
    </source>
</evidence>
<dbReference type="InterPro" id="IPR019009">
    <property type="entry name" value="SRP_receptor_beta_su"/>
</dbReference>
<dbReference type="GO" id="GO:0019731">
    <property type="term" value="P:antibacterial humoral response"/>
    <property type="evidence" value="ECO:0007669"/>
    <property type="project" value="TreeGrafter"/>
</dbReference>
<keyword evidence="8" id="KW-0812">Transmembrane</keyword>
<sequence length="946" mass="103868">AALCFAAPPKTTVRWCTISSAEEKKCNSLKDHTQQERVTLSCVQKATYLDCIKAISNNEADAISLDGGQVFEAGLAPYKLKPIAAEVYERSGGSTTSYYAVAVVKKGTDFMIKDLRGKTSCHTGLGRSAGWNIPIGTLIHRGDIEWEGIDSGSVEQGSRDVCCFLFVLTFLWFPLTYRCLKDGKGDVAFVKHTTVQENAPEEKDEYELLCLDGTRQPVDSYKTCNWARVAAHAVVARDDSKIDDIWSFLSKAQSNFGVGTTSDFHLFGPPGKKDPVLKDLLFKDSAIMLKRVPELMDSQLYLGFEYYSAIQSLRKDQLTVGPRENKIQWCAVGKDEKSKCDRWSVVSNGEVECTVADNTKDCIVKIMKGEADAISLDGGFVYTAGVCGLVPVVGESYEEDSQCSKDEGQPASYFAVAVVKKSDSAITWNNLQGKKSCHTAVGRTAGWNIPMGLIHNKTGSCDFDDYFSEGCAPGSPPNSRLCKLCQGSGENLLEKCVASSHEKYYGYTGALRCLVEQGDVAFIKHSTVGENVDGSNKDDWAKGLTRDDFELLCTNGKRANTMDYKTCHLAKVPTHAVVARPEKANKIRELLEGQEKLFGLHGTEKERFMMFQSQTKDLLFKDLTKCLVKLRQGITYKEFLGDEYYASVASLNTCNPSDLLQVCTFLEDKGPSAFTASSALLHHSESGYLKLHGFLLLAPPPPAQDYSSQQPPRRRASLCPAVLWRLAQAGRSGRRAVLLLGLCDAGKTLLFARCVARLLTGKYRDTQTSITDSSAVYRVSSDKNANVTLIDLPGHESLRLQFLERFKAAARAIVFVVDSVAFQREVKDVAEFLYQVLVDSTVLKNAPALLIACNKQDVTMAKSAKLIQQQLEKELNTLRVTRSAAPTSLDGSAVGGPAQLGKKGKDFDFSQLPMRVEFVECSARGSKGEEGDADFEGLEKWLAKIA</sequence>
<dbReference type="PROSITE" id="PS51417">
    <property type="entry name" value="ARF"/>
    <property type="match status" value="1"/>
</dbReference>
<dbReference type="GO" id="GO:0006826">
    <property type="term" value="P:iron ion transport"/>
    <property type="evidence" value="ECO:0007669"/>
    <property type="project" value="UniProtKB-KW"/>
</dbReference>
<dbReference type="InterPro" id="IPR018195">
    <property type="entry name" value="Transferrin_Fe_BS"/>
</dbReference>
<dbReference type="SUPFAM" id="SSF53850">
    <property type="entry name" value="Periplasmic binding protein-like II"/>
    <property type="match status" value="2"/>
</dbReference>
<dbReference type="SMART" id="SM00094">
    <property type="entry name" value="TR_FER"/>
    <property type="match status" value="2"/>
</dbReference>
<evidence type="ECO:0000256" key="17">
    <source>
        <dbReference type="ARBA" id="ARBA00023136"/>
    </source>
</evidence>
<dbReference type="Gene3D" id="3.40.190.10">
    <property type="entry name" value="Periplasmic binding protein-like II"/>
    <property type="match status" value="4"/>
</dbReference>
<dbReference type="PROSITE" id="PS51408">
    <property type="entry name" value="TRANSFERRIN_LIKE_4"/>
    <property type="match status" value="2"/>
</dbReference>
<dbReference type="SUPFAM" id="SSF52540">
    <property type="entry name" value="P-loop containing nucleoside triphosphate hydrolases"/>
    <property type="match status" value="1"/>
</dbReference>
<dbReference type="PRINTS" id="PR00422">
    <property type="entry name" value="TRANSFERRIN"/>
</dbReference>
<keyword evidence="21" id="KW-1185">Reference proteome</keyword>
<dbReference type="AlphaFoldDB" id="R0JEC8"/>
<evidence type="ECO:0000259" key="19">
    <source>
        <dbReference type="PROSITE" id="PS51408"/>
    </source>
</evidence>
<accession>R0JEC8</accession>
<evidence type="ECO:0000313" key="20">
    <source>
        <dbReference type="EMBL" id="EOA95316.1"/>
    </source>
</evidence>
<keyword evidence="13" id="KW-1133">Transmembrane helix</keyword>
<evidence type="ECO:0000256" key="18">
    <source>
        <dbReference type="ARBA" id="ARBA00023170"/>
    </source>
</evidence>
<evidence type="ECO:0000256" key="12">
    <source>
        <dbReference type="ARBA" id="ARBA00022824"/>
    </source>
</evidence>
<dbReference type="GO" id="GO:0005789">
    <property type="term" value="C:endoplasmic reticulum membrane"/>
    <property type="evidence" value="ECO:0007669"/>
    <property type="project" value="UniProtKB-SubCell"/>
</dbReference>
<keyword evidence="10" id="KW-0677">Repeat</keyword>
<evidence type="ECO:0000256" key="16">
    <source>
        <dbReference type="ARBA" id="ARBA00023134"/>
    </source>
</evidence>
<evidence type="ECO:0000256" key="6">
    <source>
        <dbReference type="ARBA" id="ARBA00022496"/>
    </source>
</evidence>
<dbReference type="Pfam" id="PF00405">
    <property type="entry name" value="Transferrin"/>
    <property type="match status" value="3"/>
</dbReference>
<keyword evidence="12" id="KW-0256">Endoplasmic reticulum</keyword>
<dbReference type="GO" id="GO:0046872">
    <property type="term" value="F:metal ion binding"/>
    <property type="evidence" value="ECO:0007669"/>
    <property type="project" value="UniProtKB-KW"/>
</dbReference>
<dbReference type="Gene3D" id="3.40.50.300">
    <property type="entry name" value="P-loop containing nucleotide triphosphate hydrolases"/>
    <property type="match status" value="1"/>
</dbReference>
<dbReference type="CDD" id="cd13617">
    <property type="entry name" value="PBP2_transferrin_C"/>
    <property type="match status" value="1"/>
</dbReference>
<dbReference type="PROSITE" id="PS00205">
    <property type="entry name" value="TRANSFERRIN_LIKE_1"/>
    <property type="match status" value="2"/>
</dbReference>
<evidence type="ECO:0000256" key="3">
    <source>
        <dbReference type="ARBA" id="ARBA00005619"/>
    </source>
</evidence>
<evidence type="ECO:0000256" key="10">
    <source>
        <dbReference type="ARBA" id="ARBA00022737"/>
    </source>
</evidence>
<evidence type="ECO:0000256" key="5">
    <source>
        <dbReference type="ARBA" id="ARBA00022448"/>
    </source>
</evidence>
<evidence type="ECO:0000256" key="15">
    <source>
        <dbReference type="ARBA" id="ARBA00023065"/>
    </source>
</evidence>
<keyword evidence="11" id="KW-0547">Nucleotide-binding</keyword>
<dbReference type="InterPro" id="IPR027417">
    <property type="entry name" value="P-loop_NTPase"/>
</dbReference>
<feature type="non-terminal residue" evidence="20">
    <location>
        <position position="946"/>
    </location>
</feature>
<dbReference type="GO" id="GO:0005615">
    <property type="term" value="C:extracellular space"/>
    <property type="evidence" value="ECO:0007669"/>
    <property type="project" value="TreeGrafter"/>
</dbReference>
<evidence type="ECO:0000256" key="14">
    <source>
        <dbReference type="ARBA" id="ARBA00023004"/>
    </source>
</evidence>
<keyword evidence="16" id="KW-0342">GTP-binding</keyword>
<proteinExistence type="inferred from homology"/>
<evidence type="ECO:0000256" key="13">
    <source>
        <dbReference type="ARBA" id="ARBA00022989"/>
    </source>
</evidence>
<dbReference type="GO" id="GO:0005769">
    <property type="term" value="C:early endosome"/>
    <property type="evidence" value="ECO:0007669"/>
    <property type="project" value="TreeGrafter"/>
</dbReference>
<dbReference type="PANTHER" id="PTHR11485">
    <property type="entry name" value="TRANSFERRIN"/>
    <property type="match status" value="1"/>
</dbReference>
<dbReference type="FunFam" id="3.40.190.10:FF:000095">
    <property type="entry name" value="Lactotransferrin"/>
    <property type="match status" value="1"/>
</dbReference>
<evidence type="ECO:0000256" key="1">
    <source>
        <dbReference type="ARBA" id="ARBA00004389"/>
    </source>
</evidence>
<evidence type="ECO:0000256" key="9">
    <source>
        <dbReference type="ARBA" id="ARBA00022723"/>
    </source>
</evidence>
<reference evidence="21" key="1">
    <citation type="journal article" date="2013" name="Nat. Genet.">
        <title>The duck genome and transcriptome provide insight into an avian influenza virus reservoir species.</title>
        <authorList>
            <person name="Huang Y."/>
            <person name="Li Y."/>
            <person name="Burt D.W."/>
            <person name="Chen H."/>
            <person name="Zhang Y."/>
            <person name="Qian W."/>
            <person name="Kim H."/>
            <person name="Gan S."/>
            <person name="Zhao Y."/>
            <person name="Li J."/>
            <person name="Yi K."/>
            <person name="Feng H."/>
            <person name="Zhu P."/>
            <person name="Li B."/>
            <person name="Liu Q."/>
            <person name="Fairley S."/>
            <person name="Magor K.E."/>
            <person name="Du Z."/>
            <person name="Hu X."/>
            <person name="Goodman L."/>
            <person name="Tafer H."/>
            <person name="Vignal A."/>
            <person name="Lee T."/>
            <person name="Kim K.W."/>
            <person name="Sheng Z."/>
            <person name="An Y."/>
            <person name="Searle S."/>
            <person name="Herrero J."/>
            <person name="Groenen M.A."/>
            <person name="Crooijmans R.P."/>
            <person name="Faraut T."/>
            <person name="Cai Q."/>
            <person name="Webster R.G."/>
            <person name="Aldridge J.R."/>
            <person name="Warren W.C."/>
            <person name="Bartschat S."/>
            <person name="Kehr S."/>
            <person name="Marz M."/>
            <person name="Stadler P.F."/>
            <person name="Smith J."/>
            <person name="Kraus R.H."/>
            <person name="Zhao Y."/>
            <person name="Ren L."/>
            <person name="Fei J."/>
            <person name="Morisson M."/>
            <person name="Kaiser P."/>
            <person name="Griffin D.K."/>
            <person name="Rao M."/>
            <person name="Pitel F."/>
            <person name="Wang J."/>
            <person name="Li N."/>
        </authorList>
    </citation>
    <scope>NUCLEOTIDE SEQUENCE [LARGE SCALE GENOMIC DNA]</scope>
</reference>
<name>R0JEC8_ANAPL</name>
<keyword evidence="5" id="KW-0813">Transport</keyword>
<evidence type="ECO:0000256" key="4">
    <source>
        <dbReference type="ARBA" id="ARBA00020256"/>
    </source>
</evidence>
<gene>
    <name evidence="20" type="ORF">Anapl_06356</name>
</gene>
<keyword evidence="14" id="KW-0408">Iron</keyword>
<organism evidence="20 21">
    <name type="scientific">Anas platyrhynchos</name>
    <name type="common">Mallard</name>
    <name type="synonym">Anas boschas</name>
    <dbReference type="NCBI Taxonomy" id="8839"/>
    <lineage>
        <taxon>Eukaryota</taxon>
        <taxon>Metazoa</taxon>
        <taxon>Chordata</taxon>
        <taxon>Craniata</taxon>
        <taxon>Vertebrata</taxon>
        <taxon>Euteleostomi</taxon>
        <taxon>Archelosauria</taxon>
        <taxon>Archosauria</taxon>
        <taxon>Dinosauria</taxon>
        <taxon>Saurischia</taxon>
        <taxon>Theropoda</taxon>
        <taxon>Coelurosauria</taxon>
        <taxon>Aves</taxon>
        <taxon>Neognathae</taxon>
        <taxon>Galloanserae</taxon>
        <taxon>Anseriformes</taxon>
        <taxon>Anatidae</taxon>
        <taxon>Anatinae</taxon>
        <taxon>Anas</taxon>
    </lineage>
</organism>
<keyword evidence="17" id="KW-0472">Membrane</keyword>
<dbReference type="EMBL" id="KB744332">
    <property type="protein sequence ID" value="EOA95316.1"/>
    <property type="molecule type" value="Genomic_DNA"/>
</dbReference>